<dbReference type="AlphaFoldDB" id="A0A0A9YY99"/>
<feature type="domain" description="Transposable element P transposase-like RNase H C-terminal" evidence="1">
    <location>
        <begin position="11"/>
        <end position="41"/>
    </location>
</feature>
<dbReference type="EMBL" id="GBHO01006435">
    <property type="protein sequence ID" value="JAG37169.1"/>
    <property type="molecule type" value="Transcribed_RNA"/>
</dbReference>
<name>A0A0A9YY99_LYGHE</name>
<reference evidence="2" key="2">
    <citation type="submission" date="2014-07" db="EMBL/GenBank/DDBJ databases">
        <authorList>
            <person name="Hull J."/>
        </authorList>
    </citation>
    <scope>NUCLEOTIDE SEQUENCE</scope>
</reference>
<feature type="non-terminal residue" evidence="2">
    <location>
        <position position="1"/>
    </location>
</feature>
<dbReference type="InterPro" id="IPR048367">
    <property type="entry name" value="TNP-like_RNaseH_C"/>
</dbReference>
<sequence>EKLSFLVLRRLNQDPLENLFGSIRAKCGSNFNPNARQFTSALKTCLVNKLADDDLNRGNCEAEAQPQELLDGLQRFLLQSPGSEITEPVPEPVCPQQQRCSYSDTFSVPKQVTVIRDSSGHRGISCAYVCGFSVSRILEKHSCERCRVGLVAGHQQEYDALSLIEAREFSTSSSGLTYPSRFIFVMFDQGLRLTHEILERESYFCSIRQRIVAVLSKELDFAWWENHCPQHRDYILEAVTVSLCRIYIPWWCLCRNRAAKEARKD</sequence>
<evidence type="ECO:0000259" key="1">
    <source>
        <dbReference type="Pfam" id="PF21789"/>
    </source>
</evidence>
<protein>
    <submittedName>
        <fullName evidence="2">Transposable element P transposase</fullName>
    </submittedName>
</protein>
<proteinExistence type="predicted"/>
<accession>A0A0A9YY99</accession>
<dbReference type="Pfam" id="PF21789">
    <property type="entry name" value="TNP-like_RNaseH_C"/>
    <property type="match status" value="1"/>
</dbReference>
<evidence type="ECO:0000313" key="2">
    <source>
        <dbReference type="EMBL" id="JAG37169.1"/>
    </source>
</evidence>
<organism evidence="2">
    <name type="scientific">Lygus hesperus</name>
    <name type="common">Western plant bug</name>
    <dbReference type="NCBI Taxonomy" id="30085"/>
    <lineage>
        <taxon>Eukaryota</taxon>
        <taxon>Metazoa</taxon>
        <taxon>Ecdysozoa</taxon>
        <taxon>Arthropoda</taxon>
        <taxon>Hexapoda</taxon>
        <taxon>Insecta</taxon>
        <taxon>Pterygota</taxon>
        <taxon>Neoptera</taxon>
        <taxon>Paraneoptera</taxon>
        <taxon>Hemiptera</taxon>
        <taxon>Heteroptera</taxon>
        <taxon>Panheteroptera</taxon>
        <taxon>Cimicomorpha</taxon>
        <taxon>Miridae</taxon>
        <taxon>Mirini</taxon>
        <taxon>Lygus</taxon>
    </lineage>
</organism>
<feature type="non-terminal residue" evidence="2">
    <location>
        <position position="265"/>
    </location>
</feature>
<reference evidence="2" key="1">
    <citation type="journal article" date="2014" name="PLoS ONE">
        <title>Transcriptome-Based Identification of ABC Transporters in the Western Tarnished Plant Bug Lygus hesperus.</title>
        <authorList>
            <person name="Hull J.J."/>
            <person name="Chaney K."/>
            <person name="Geib S.M."/>
            <person name="Fabrick J.A."/>
            <person name="Brent C.S."/>
            <person name="Walsh D."/>
            <person name="Lavine L.C."/>
        </authorList>
    </citation>
    <scope>NUCLEOTIDE SEQUENCE</scope>
</reference>
<gene>
    <name evidence="2" type="primary">T_8</name>
    <name evidence="2" type="ORF">CM83_4116</name>
</gene>